<keyword evidence="3" id="KW-1185">Reference proteome</keyword>
<feature type="compositionally biased region" description="Acidic residues" evidence="1">
    <location>
        <begin position="471"/>
        <end position="482"/>
    </location>
</feature>
<name>A0AAW2YI38_9EUKA</name>
<evidence type="ECO:0000313" key="2">
    <source>
        <dbReference type="EMBL" id="KAL0477116.1"/>
    </source>
</evidence>
<protein>
    <submittedName>
        <fullName evidence="2">DNA ligase</fullName>
    </submittedName>
</protein>
<sequence>MNLSEDIAFWRTLDAFTYHDIIELQRLKLQISSPDLKLLIERDISRARTRMVNRLLNKNDENSRKTKVVEVETLVDDEDEYIDKYKKSIKHVQEALPHITNDLVVDAVIRCSGREEAAIEGLLGGEMPARPAMKKKTVKVTKKIIESSRELHTTLDLHDVSQSRNQLLTKAIDREQTVLNELIEESSRLSKVIDENRILVKSNVNIDQDSSQGNNKIYIRGEQEAIERNEFRQFTFRPERTFSNNASHIHFRVAESQLYRFIKTSSVVNEVKYIVSPNLIRNFELKRYEVAHFYGKHVKSVKPYLMYASVDVDENNIKWICENNVRAAHNRPVTFSYDPAFISEDIEKKKNKGRMIMCLVLCPGDEIKSGCCKVYDSKCVLPFYIVSYSKIVQVGAPVKEGIDEDWRNVEKNAKADKFMDDCMKFYVHTLANRDPNQSIHYADILYKEEEVVADDVGSDFEFVVDEDEDLEESEVIDVDGYESDQISVEEISDDE</sequence>
<proteinExistence type="predicted"/>
<gene>
    <name evidence="2" type="ORF">AKO1_005958</name>
</gene>
<accession>A0AAW2YI38</accession>
<comment type="caution">
    <text evidence="2">The sequence shown here is derived from an EMBL/GenBank/DDBJ whole genome shotgun (WGS) entry which is preliminary data.</text>
</comment>
<evidence type="ECO:0000313" key="3">
    <source>
        <dbReference type="Proteomes" id="UP001431209"/>
    </source>
</evidence>
<dbReference type="EMBL" id="JAOPGA020000144">
    <property type="protein sequence ID" value="KAL0477116.1"/>
    <property type="molecule type" value="Genomic_DNA"/>
</dbReference>
<keyword evidence="2" id="KW-0436">Ligase</keyword>
<evidence type="ECO:0000256" key="1">
    <source>
        <dbReference type="SAM" id="MobiDB-lite"/>
    </source>
</evidence>
<dbReference type="GO" id="GO:0016874">
    <property type="term" value="F:ligase activity"/>
    <property type="evidence" value="ECO:0007669"/>
    <property type="project" value="UniProtKB-KW"/>
</dbReference>
<organism evidence="2 3">
    <name type="scientific">Acrasis kona</name>
    <dbReference type="NCBI Taxonomy" id="1008807"/>
    <lineage>
        <taxon>Eukaryota</taxon>
        <taxon>Discoba</taxon>
        <taxon>Heterolobosea</taxon>
        <taxon>Tetramitia</taxon>
        <taxon>Eutetramitia</taxon>
        <taxon>Acrasidae</taxon>
        <taxon>Acrasis</taxon>
    </lineage>
</organism>
<dbReference type="AlphaFoldDB" id="A0AAW2YI38"/>
<reference evidence="2 3" key="1">
    <citation type="submission" date="2024-03" db="EMBL/GenBank/DDBJ databases">
        <title>The Acrasis kona genome and developmental transcriptomes reveal deep origins of eukaryotic multicellular pathways.</title>
        <authorList>
            <person name="Sheikh S."/>
            <person name="Fu C.-J."/>
            <person name="Brown M.W."/>
            <person name="Baldauf S.L."/>
        </authorList>
    </citation>
    <scope>NUCLEOTIDE SEQUENCE [LARGE SCALE GENOMIC DNA]</scope>
    <source>
        <strain evidence="2 3">ATCC MYA-3509</strain>
    </source>
</reference>
<dbReference type="Proteomes" id="UP001431209">
    <property type="component" value="Unassembled WGS sequence"/>
</dbReference>
<feature type="region of interest" description="Disordered" evidence="1">
    <location>
        <begin position="471"/>
        <end position="495"/>
    </location>
</feature>